<feature type="region of interest" description="Disordered" evidence="2">
    <location>
        <begin position="382"/>
        <end position="404"/>
    </location>
</feature>
<feature type="compositionally biased region" description="Low complexity" evidence="2">
    <location>
        <begin position="126"/>
        <end position="140"/>
    </location>
</feature>
<dbReference type="SMART" id="SM00671">
    <property type="entry name" value="SEL1"/>
    <property type="match status" value="7"/>
</dbReference>
<dbReference type="InterPro" id="IPR011990">
    <property type="entry name" value="TPR-like_helical_dom_sf"/>
</dbReference>
<keyword evidence="4" id="KW-1185">Reference proteome</keyword>
<name>A0A8K1C2D2_PYTOL</name>
<dbReference type="Gene3D" id="1.25.40.10">
    <property type="entry name" value="Tetratricopeptide repeat domain"/>
    <property type="match status" value="2"/>
</dbReference>
<feature type="compositionally biased region" description="Acidic residues" evidence="2">
    <location>
        <begin position="46"/>
        <end position="60"/>
    </location>
</feature>
<feature type="compositionally biased region" description="Polar residues" evidence="2">
    <location>
        <begin position="149"/>
        <end position="183"/>
    </location>
</feature>
<protein>
    <submittedName>
        <fullName evidence="3">Uncharacterized protein</fullName>
    </submittedName>
</protein>
<feature type="region of interest" description="Disordered" evidence="2">
    <location>
        <begin position="116"/>
        <end position="203"/>
    </location>
</feature>
<feature type="compositionally biased region" description="Low complexity" evidence="2">
    <location>
        <begin position="61"/>
        <end position="73"/>
    </location>
</feature>
<comment type="similarity">
    <text evidence="1">Belongs to the sel-1 family.</text>
</comment>
<reference evidence="3" key="1">
    <citation type="submission" date="2019-03" db="EMBL/GenBank/DDBJ databases">
        <title>Long read genome sequence of the mycoparasitic Pythium oligandrum ATCC 38472 isolated from sugarbeet rhizosphere.</title>
        <authorList>
            <person name="Gaulin E."/>
        </authorList>
    </citation>
    <scope>NUCLEOTIDE SEQUENCE</scope>
    <source>
        <strain evidence="3">ATCC 38472_TT</strain>
    </source>
</reference>
<accession>A0A8K1C2D2</accession>
<dbReference type="EMBL" id="SPLM01000149">
    <property type="protein sequence ID" value="TMW55103.1"/>
    <property type="molecule type" value="Genomic_DNA"/>
</dbReference>
<comment type="caution">
    <text evidence="3">The sequence shown here is derived from an EMBL/GenBank/DDBJ whole genome shotgun (WGS) entry which is preliminary data.</text>
</comment>
<dbReference type="Proteomes" id="UP000794436">
    <property type="component" value="Unassembled WGS sequence"/>
</dbReference>
<gene>
    <name evidence="3" type="ORF">Poli38472_013865</name>
</gene>
<dbReference type="SUPFAM" id="SSF81901">
    <property type="entry name" value="HCP-like"/>
    <property type="match status" value="2"/>
</dbReference>
<feature type="compositionally biased region" description="Basic and acidic residues" evidence="2">
    <location>
        <begin position="78"/>
        <end position="87"/>
    </location>
</feature>
<sequence>MPPPSLRVLTRAATFSQGRASSKEPMPSAKEDPHEDGGLSSVPEPHEDDESGSSDEEEDAIAVTPVTTAVQAANETKATIEKGDKTITRTVSAPVMKQDVASNEIRPRKVSVAALIRSFSPKGSRKATTANAPATTTPTEPAKHTKTTFGSLKRSSLSKSPVTETKSTDQSKPADNTDQTVQEQARRRSGLPPSPSSVSKWKQVVHRVAKDAERLKIKVPPQLQLATVDHKDGDQERSYAVSEDTGRGFVDEVRSTLNRLVELLDSIDARKLSAIRLGGELRGLLGKAQDEFSAYEDAFLEHATKVGVAIALQNFASSLHQVFPIVERLQTTKFLLNRTFKREVTFAFQEINSYYTSLFMELSMSVAKNAGLVLPLPSPIKPTPIAEEREPEPQLPPPPPLTIEDPPKAPTGDNICLEAHQYFFGHGRQVDLSRAHDLYKVDKAPHQKTGAQTQEFLRQARAHFTQAASNGHREAQFRVAQLLESGIDGVESPDVLQATHWYRRAAEQNYPKAEAALGRILFDEPHFHDEKGPNGRMSSRPTRDVAQAVHFLQRAAGKNDPDALTLLGVIYSRDQDVKSDVDRAIAFLRRAVAAGNHHAMYHLAKVLLTSCHETFSSSSSVPLRNQEDLHDEAFTLLLNAAHNGGITDAFFELGEILDKSKFLRDPQAALRHFVKAATAKQPHIVASKRAAAMFYAGRGCSVDRWKAHHYYSIASEAGDDEALNALGLMYEEGDGCDLDFRKAAECFRKAAAQQNAHAHFNLGCLLSHGKGVARNLVSAQAHFQKAFQLGYTLAQDFLQPAT</sequence>
<evidence type="ECO:0000256" key="2">
    <source>
        <dbReference type="SAM" id="MobiDB-lite"/>
    </source>
</evidence>
<dbReference type="OrthoDB" id="200773at2759"/>
<feature type="region of interest" description="Disordered" evidence="2">
    <location>
        <begin position="1"/>
        <end position="87"/>
    </location>
</feature>
<dbReference type="PANTHER" id="PTHR11102:SF160">
    <property type="entry name" value="ERAD-ASSOCIATED E3 UBIQUITIN-PROTEIN LIGASE COMPONENT HRD3"/>
    <property type="match status" value="1"/>
</dbReference>
<organism evidence="3 4">
    <name type="scientific">Pythium oligandrum</name>
    <name type="common">Mycoparasitic fungus</name>
    <dbReference type="NCBI Taxonomy" id="41045"/>
    <lineage>
        <taxon>Eukaryota</taxon>
        <taxon>Sar</taxon>
        <taxon>Stramenopiles</taxon>
        <taxon>Oomycota</taxon>
        <taxon>Peronosporomycetes</taxon>
        <taxon>Pythiales</taxon>
        <taxon>Pythiaceae</taxon>
        <taxon>Pythium</taxon>
    </lineage>
</organism>
<evidence type="ECO:0000313" key="4">
    <source>
        <dbReference type="Proteomes" id="UP000794436"/>
    </source>
</evidence>
<evidence type="ECO:0000313" key="3">
    <source>
        <dbReference type="EMBL" id="TMW55103.1"/>
    </source>
</evidence>
<dbReference type="InterPro" id="IPR006597">
    <property type="entry name" value="Sel1-like"/>
</dbReference>
<dbReference type="PANTHER" id="PTHR11102">
    <property type="entry name" value="SEL-1-LIKE PROTEIN"/>
    <property type="match status" value="1"/>
</dbReference>
<dbReference type="InterPro" id="IPR050767">
    <property type="entry name" value="Sel1_AlgK"/>
</dbReference>
<dbReference type="AlphaFoldDB" id="A0A8K1C2D2"/>
<proteinExistence type="inferred from homology"/>
<evidence type="ECO:0000256" key="1">
    <source>
        <dbReference type="ARBA" id="ARBA00038101"/>
    </source>
</evidence>
<dbReference type="Pfam" id="PF08238">
    <property type="entry name" value="Sel1"/>
    <property type="match status" value="8"/>
</dbReference>